<sequence>MESGKLVVERVEGRSTLTRCFSKYPFKFIVPNKAGSSKADAVWIYTITYGGGIVSGDSIACDVTVGDGAIAVLTTQSSTKVHSFSLCTSLLLLFASIGKDALLVVIPDPVTCFSTAKYSQIQNFKVLPESSLLLVDWITSGRHERGEKWAFSHYKSTNHILLQGNETLFLDTTSLEHRRHSSIPERLQDYQVIAMIVLLGPKLKLIQSQIQEDVKKLMSQQLRLPSISTGCSSESGSSYWLPKPSFLASCSTFGPKGTGVVIRVASMTTESVYSFLQDQFASLEELLELRHIFRQKSKDWVERPQENAPLLAKSNRSSNLQSNIQKISQEPRRSILYAKPT</sequence>
<evidence type="ECO:0000256" key="1">
    <source>
        <dbReference type="ARBA" id="ARBA00007177"/>
    </source>
</evidence>
<dbReference type="PANTHER" id="PTHR33643:SF1">
    <property type="entry name" value="UREASE ACCESSORY PROTEIN D"/>
    <property type="match status" value="1"/>
</dbReference>
<name>A0AAW2LTF0_SESRA</name>
<reference evidence="3" key="1">
    <citation type="submission" date="2020-06" db="EMBL/GenBank/DDBJ databases">
        <authorList>
            <person name="Li T."/>
            <person name="Hu X."/>
            <person name="Zhang T."/>
            <person name="Song X."/>
            <person name="Zhang H."/>
            <person name="Dai N."/>
            <person name="Sheng W."/>
            <person name="Hou X."/>
            <person name="Wei L."/>
        </authorList>
    </citation>
    <scope>NUCLEOTIDE SEQUENCE</scope>
    <source>
        <strain evidence="3">G02</strain>
        <tissue evidence="3">Leaf</tissue>
    </source>
</reference>
<dbReference type="InterPro" id="IPR002669">
    <property type="entry name" value="UreD"/>
</dbReference>
<evidence type="ECO:0000313" key="3">
    <source>
        <dbReference type="EMBL" id="KAL0321456.1"/>
    </source>
</evidence>
<dbReference type="Pfam" id="PF01774">
    <property type="entry name" value="UreD"/>
    <property type="match status" value="1"/>
</dbReference>
<dbReference type="AlphaFoldDB" id="A0AAW2LTF0"/>
<keyword evidence="2" id="KW-0143">Chaperone</keyword>
<accession>A0AAW2LTF0</accession>
<dbReference type="PANTHER" id="PTHR33643">
    <property type="entry name" value="UREASE ACCESSORY PROTEIN D"/>
    <property type="match status" value="1"/>
</dbReference>
<gene>
    <name evidence="3" type="ORF">Sradi_5407100</name>
</gene>
<comment type="caution">
    <text evidence="3">The sequence shown here is derived from an EMBL/GenBank/DDBJ whole genome shotgun (WGS) entry which is preliminary data.</text>
</comment>
<reference evidence="3" key="2">
    <citation type="journal article" date="2024" name="Plant">
        <title>Genomic evolution and insights into agronomic trait innovations of Sesamum species.</title>
        <authorList>
            <person name="Miao H."/>
            <person name="Wang L."/>
            <person name="Qu L."/>
            <person name="Liu H."/>
            <person name="Sun Y."/>
            <person name="Le M."/>
            <person name="Wang Q."/>
            <person name="Wei S."/>
            <person name="Zheng Y."/>
            <person name="Lin W."/>
            <person name="Duan Y."/>
            <person name="Cao H."/>
            <person name="Xiong S."/>
            <person name="Wang X."/>
            <person name="Wei L."/>
            <person name="Li C."/>
            <person name="Ma Q."/>
            <person name="Ju M."/>
            <person name="Zhao R."/>
            <person name="Li G."/>
            <person name="Mu C."/>
            <person name="Tian Q."/>
            <person name="Mei H."/>
            <person name="Zhang T."/>
            <person name="Gao T."/>
            <person name="Zhang H."/>
        </authorList>
    </citation>
    <scope>NUCLEOTIDE SEQUENCE</scope>
    <source>
        <strain evidence="3">G02</strain>
    </source>
</reference>
<dbReference type="GO" id="GO:0016151">
    <property type="term" value="F:nickel cation binding"/>
    <property type="evidence" value="ECO:0007669"/>
    <property type="project" value="InterPro"/>
</dbReference>
<proteinExistence type="inferred from homology"/>
<dbReference type="HAMAP" id="MF_01384">
    <property type="entry name" value="UreD"/>
    <property type="match status" value="1"/>
</dbReference>
<protein>
    <submittedName>
        <fullName evidence="3">Urease accessory protein D</fullName>
    </submittedName>
</protein>
<dbReference type="EMBL" id="JACGWJ010000024">
    <property type="protein sequence ID" value="KAL0321456.1"/>
    <property type="molecule type" value="Genomic_DNA"/>
</dbReference>
<organism evidence="3">
    <name type="scientific">Sesamum radiatum</name>
    <name type="common">Black benniseed</name>
    <dbReference type="NCBI Taxonomy" id="300843"/>
    <lineage>
        <taxon>Eukaryota</taxon>
        <taxon>Viridiplantae</taxon>
        <taxon>Streptophyta</taxon>
        <taxon>Embryophyta</taxon>
        <taxon>Tracheophyta</taxon>
        <taxon>Spermatophyta</taxon>
        <taxon>Magnoliopsida</taxon>
        <taxon>eudicotyledons</taxon>
        <taxon>Gunneridae</taxon>
        <taxon>Pentapetalae</taxon>
        <taxon>asterids</taxon>
        <taxon>lamiids</taxon>
        <taxon>Lamiales</taxon>
        <taxon>Pedaliaceae</taxon>
        <taxon>Sesamum</taxon>
    </lineage>
</organism>
<comment type="similarity">
    <text evidence="1">Belongs to the UreD family.</text>
</comment>
<evidence type="ECO:0000256" key="2">
    <source>
        <dbReference type="ARBA" id="ARBA00023186"/>
    </source>
</evidence>